<proteinExistence type="predicted"/>
<gene>
    <name evidence="2" type="ORF">K489DRAFT_377042</name>
</gene>
<organism evidence="2">
    <name type="scientific">Dissoconium aciculare CBS 342.82</name>
    <dbReference type="NCBI Taxonomy" id="1314786"/>
    <lineage>
        <taxon>Eukaryota</taxon>
        <taxon>Fungi</taxon>
        <taxon>Dikarya</taxon>
        <taxon>Ascomycota</taxon>
        <taxon>Pezizomycotina</taxon>
        <taxon>Dothideomycetes</taxon>
        <taxon>Dothideomycetidae</taxon>
        <taxon>Mycosphaerellales</taxon>
        <taxon>Dissoconiaceae</taxon>
        <taxon>Dissoconium</taxon>
    </lineage>
</organism>
<reference evidence="2" key="3">
    <citation type="submission" date="2025-08" db="UniProtKB">
        <authorList>
            <consortium name="RefSeq"/>
        </authorList>
    </citation>
    <scope>IDENTIFICATION</scope>
    <source>
        <strain evidence="2">CBS 342.82</strain>
    </source>
</reference>
<protein>
    <submittedName>
        <fullName evidence="2">Uncharacterized protein</fullName>
    </submittedName>
</protein>
<evidence type="ECO:0000313" key="1">
    <source>
        <dbReference type="Proteomes" id="UP000504637"/>
    </source>
</evidence>
<dbReference type="RefSeq" id="XP_033463648.1">
    <property type="nucleotide sequence ID" value="XM_033604066.1"/>
</dbReference>
<accession>A0A6J3MI81</accession>
<evidence type="ECO:0000313" key="2">
    <source>
        <dbReference type="RefSeq" id="XP_033463648.1"/>
    </source>
</evidence>
<sequence>MPPVKKTLAEEQQRQLVMSRNHRQPWNASSLPPVLHSSPNQFRSLYTLIPSTLCVGLGHLISDNKEAQERLGLCNDYTLHLRVTVKRNTSVHNDDGSRASATATKNSIAWSCAHFRIGADVGYRFCVVV</sequence>
<keyword evidence="1" id="KW-1185">Reference proteome</keyword>
<reference evidence="2" key="2">
    <citation type="submission" date="2020-04" db="EMBL/GenBank/DDBJ databases">
        <authorList>
            <consortium name="NCBI Genome Project"/>
        </authorList>
    </citation>
    <scope>NUCLEOTIDE SEQUENCE</scope>
    <source>
        <strain evidence="2">CBS 342.82</strain>
    </source>
</reference>
<dbReference type="AlphaFoldDB" id="A0A6J3MI81"/>
<dbReference type="Proteomes" id="UP000504637">
    <property type="component" value="Unplaced"/>
</dbReference>
<dbReference type="GeneID" id="54361866"/>
<reference evidence="2" key="1">
    <citation type="submission" date="2020-01" db="EMBL/GenBank/DDBJ databases">
        <authorList>
            <consortium name="DOE Joint Genome Institute"/>
            <person name="Haridas S."/>
            <person name="Albert R."/>
            <person name="Binder M."/>
            <person name="Bloem J."/>
            <person name="Labutti K."/>
            <person name="Salamov A."/>
            <person name="Andreopoulos B."/>
            <person name="Baker S.E."/>
            <person name="Barry K."/>
            <person name="Bills G."/>
            <person name="Bluhm B.H."/>
            <person name="Cannon C."/>
            <person name="Castanera R."/>
            <person name="Culley D.E."/>
            <person name="Daum C."/>
            <person name="Ezra D."/>
            <person name="Gonzalez J.B."/>
            <person name="Henrissat B."/>
            <person name="Kuo A."/>
            <person name="Liang C."/>
            <person name="Lipzen A."/>
            <person name="Lutzoni F."/>
            <person name="Magnuson J."/>
            <person name="Mondo S."/>
            <person name="Nolan M."/>
            <person name="Ohm R."/>
            <person name="Pangilinan J."/>
            <person name="Park H.-J."/>
            <person name="Ramirez L."/>
            <person name="Alfaro M."/>
            <person name="Sun H."/>
            <person name="Tritt A."/>
            <person name="Yoshinaga Y."/>
            <person name="Zwiers L.-H."/>
            <person name="Turgeon B.G."/>
            <person name="Goodwin S.B."/>
            <person name="Spatafora J.W."/>
            <person name="Crous P.W."/>
            <person name="Grigoriev I.V."/>
        </authorList>
    </citation>
    <scope>NUCLEOTIDE SEQUENCE</scope>
    <source>
        <strain evidence="2">CBS 342.82</strain>
    </source>
</reference>
<name>A0A6J3MI81_9PEZI</name>